<comment type="catalytic activity">
    <reaction evidence="1">
        <text>(7,8-dihydropterin-6-yl)methyl diphosphate + 4-aminobenzoate = 7,8-dihydropteroate + diphosphate</text>
        <dbReference type="Rhea" id="RHEA:19949"/>
        <dbReference type="ChEBI" id="CHEBI:17836"/>
        <dbReference type="ChEBI" id="CHEBI:17839"/>
        <dbReference type="ChEBI" id="CHEBI:33019"/>
        <dbReference type="ChEBI" id="CHEBI:72950"/>
        <dbReference type="EC" id="2.5.1.15"/>
    </reaction>
</comment>
<comment type="similarity">
    <text evidence="9">Belongs to the DHPS family.</text>
</comment>
<dbReference type="EC" id="2.5.1.15" evidence="4 9"/>
<dbReference type="InterPro" id="IPR006390">
    <property type="entry name" value="DHP_synth_dom"/>
</dbReference>
<comment type="function">
    <text evidence="9">Catalyzes the condensation of para-aminobenzoate (pABA) with 6-hydroxymethyl-7,8-dihydropterin diphosphate (DHPt-PP) to form 7,8-dihydropteroate (H2Pte), the immediate precursor of folate derivatives.</text>
</comment>
<dbReference type="GO" id="GO:0004156">
    <property type="term" value="F:dihydropteroate synthase activity"/>
    <property type="evidence" value="ECO:0007669"/>
    <property type="project" value="UniProtKB-EC"/>
</dbReference>
<proteinExistence type="inferred from homology"/>
<comment type="cofactor">
    <cofactor evidence="2 9">
        <name>Mg(2+)</name>
        <dbReference type="ChEBI" id="CHEBI:18420"/>
    </cofactor>
</comment>
<dbReference type="GO" id="GO:0046656">
    <property type="term" value="P:folic acid biosynthetic process"/>
    <property type="evidence" value="ECO:0007669"/>
    <property type="project" value="UniProtKB-KW"/>
</dbReference>
<dbReference type="PROSITE" id="PS50972">
    <property type="entry name" value="PTERIN_BINDING"/>
    <property type="match status" value="1"/>
</dbReference>
<feature type="domain" description="Pterin-binding" evidence="10">
    <location>
        <begin position="4"/>
        <end position="260"/>
    </location>
</feature>
<dbReference type="InterPro" id="IPR011005">
    <property type="entry name" value="Dihydropteroate_synth-like_sf"/>
</dbReference>
<dbReference type="InterPro" id="IPR000489">
    <property type="entry name" value="Pterin-binding_dom"/>
</dbReference>
<gene>
    <name evidence="11" type="ORF">BGO89_06380</name>
</gene>
<dbReference type="GO" id="GO:0046872">
    <property type="term" value="F:metal ion binding"/>
    <property type="evidence" value="ECO:0007669"/>
    <property type="project" value="UniProtKB-KW"/>
</dbReference>
<evidence type="ECO:0000256" key="4">
    <source>
        <dbReference type="ARBA" id="ARBA00012458"/>
    </source>
</evidence>
<evidence type="ECO:0000256" key="8">
    <source>
        <dbReference type="ARBA" id="ARBA00022909"/>
    </source>
</evidence>
<dbReference type="PANTHER" id="PTHR20941:SF1">
    <property type="entry name" value="FOLIC ACID SYNTHESIS PROTEIN FOL1"/>
    <property type="match status" value="1"/>
</dbReference>
<evidence type="ECO:0000256" key="5">
    <source>
        <dbReference type="ARBA" id="ARBA00022679"/>
    </source>
</evidence>
<comment type="caution">
    <text evidence="11">The sequence shown here is derived from an EMBL/GenBank/DDBJ whole genome shotgun (WGS) entry which is preliminary data.</text>
</comment>
<dbReference type="GO" id="GO:0005829">
    <property type="term" value="C:cytosol"/>
    <property type="evidence" value="ECO:0007669"/>
    <property type="project" value="TreeGrafter"/>
</dbReference>
<keyword evidence="8 9" id="KW-0289">Folate biosynthesis</keyword>
<comment type="pathway">
    <text evidence="3 9">Cofactor biosynthesis; tetrahydrofolate biosynthesis; 7,8-dihydrofolate from 2-amino-4-hydroxy-6-hydroxymethyl-7,8-dihydropteridine diphosphate and 4-aminobenzoate: step 1/2.</text>
</comment>
<dbReference type="GO" id="GO:0046654">
    <property type="term" value="P:tetrahydrofolate biosynthetic process"/>
    <property type="evidence" value="ECO:0007669"/>
    <property type="project" value="UniProtKB-UniPathway"/>
</dbReference>
<dbReference type="PROSITE" id="PS00792">
    <property type="entry name" value="DHPS_1"/>
    <property type="match status" value="1"/>
</dbReference>
<evidence type="ECO:0000256" key="9">
    <source>
        <dbReference type="RuleBase" id="RU361205"/>
    </source>
</evidence>
<keyword evidence="5 9" id="KW-0808">Transferase</keyword>
<dbReference type="UniPathway" id="UPA00077">
    <property type="reaction ID" value="UER00156"/>
</dbReference>
<evidence type="ECO:0000313" key="12">
    <source>
        <dbReference type="Proteomes" id="UP000184233"/>
    </source>
</evidence>
<dbReference type="STRING" id="1895771.BGO89_06380"/>
<protein>
    <recommendedName>
        <fullName evidence="4 9">Dihydropteroate synthase</fullName>
        <shortName evidence="9">DHPS</shortName>
        <ecNumber evidence="4 9">2.5.1.15</ecNumber>
    </recommendedName>
    <alternativeName>
        <fullName evidence="9">Dihydropteroate pyrophosphorylase</fullName>
    </alternativeName>
</protein>
<dbReference type="Proteomes" id="UP000184233">
    <property type="component" value="Unassembled WGS sequence"/>
</dbReference>
<dbReference type="EMBL" id="MKVH01000021">
    <property type="protein sequence ID" value="OJX57597.1"/>
    <property type="molecule type" value="Genomic_DNA"/>
</dbReference>
<keyword evidence="6 9" id="KW-0479">Metal-binding</keyword>
<dbReference type="CDD" id="cd00739">
    <property type="entry name" value="DHPS"/>
    <property type="match status" value="1"/>
</dbReference>
<evidence type="ECO:0000259" key="10">
    <source>
        <dbReference type="PROSITE" id="PS50972"/>
    </source>
</evidence>
<dbReference type="InterPro" id="IPR045031">
    <property type="entry name" value="DHP_synth-like"/>
</dbReference>
<keyword evidence="7 9" id="KW-0460">Magnesium</keyword>
<dbReference type="SUPFAM" id="SSF51717">
    <property type="entry name" value="Dihydropteroate synthetase-like"/>
    <property type="match status" value="1"/>
</dbReference>
<dbReference type="PANTHER" id="PTHR20941">
    <property type="entry name" value="FOLATE SYNTHESIS PROTEINS"/>
    <property type="match status" value="1"/>
</dbReference>
<evidence type="ECO:0000256" key="6">
    <source>
        <dbReference type="ARBA" id="ARBA00022723"/>
    </source>
</evidence>
<evidence type="ECO:0000256" key="1">
    <source>
        <dbReference type="ARBA" id="ARBA00000012"/>
    </source>
</evidence>
<accession>A0A1M3KYK7</accession>
<dbReference type="AlphaFoldDB" id="A0A1M3KYK7"/>
<dbReference type="Pfam" id="PF00809">
    <property type="entry name" value="Pterin_bind"/>
    <property type="match status" value="1"/>
</dbReference>
<evidence type="ECO:0000256" key="7">
    <source>
        <dbReference type="ARBA" id="ARBA00022842"/>
    </source>
</evidence>
<dbReference type="Gene3D" id="3.20.20.20">
    <property type="entry name" value="Dihydropteroate synthase-like"/>
    <property type="match status" value="1"/>
</dbReference>
<name>A0A1M3KYK7_9BACT</name>
<reference evidence="11 12" key="1">
    <citation type="submission" date="2016-09" db="EMBL/GenBank/DDBJ databases">
        <title>Genome-resolved meta-omics ties microbial dynamics to process performance in biotechnology for thiocyanate degradation.</title>
        <authorList>
            <person name="Kantor R.S."/>
            <person name="Huddy R.J."/>
            <person name="Iyer R."/>
            <person name="Thomas B.C."/>
            <person name="Brown C.T."/>
            <person name="Anantharaman K."/>
            <person name="Tringe S."/>
            <person name="Hettich R.L."/>
            <person name="Harrison S.T."/>
            <person name="Banfield J.F."/>
        </authorList>
    </citation>
    <scope>NUCLEOTIDE SEQUENCE [LARGE SCALE GENOMIC DNA]</scope>
    <source>
        <strain evidence="11">59-99</strain>
    </source>
</reference>
<evidence type="ECO:0000313" key="11">
    <source>
        <dbReference type="EMBL" id="OJX57597.1"/>
    </source>
</evidence>
<evidence type="ECO:0000256" key="3">
    <source>
        <dbReference type="ARBA" id="ARBA00004763"/>
    </source>
</evidence>
<dbReference type="NCBIfam" id="TIGR01496">
    <property type="entry name" value="DHPS"/>
    <property type="match status" value="1"/>
</dbReference>
<evidence type="ECO:0000256" key="2">
    <source>
        <dbReference type="ARBA" id="ARBA00001946"/>
    </source>
</evidence>
<sequence>MNFPRIMGVVNVTPDSFSDGGQFISPAQAIDHALRLIDQGADQLDIGGESTRPGAEGIVPVDEEMHRVIPVIEGIRRIHAGIPISIDTRKAIVAEAALESGATMVNDVTAGRHDPAMFAIVTRHDVPFVVMHMQGTPGTMQDSPMYADVVAEVHEFLRERVEAARNAGIGTVYVDVGIGFGKTLEHNLSLLRNLQRFNDLGDGQVLGISRKRFLGAITGITEPRERDEATALMHALLAAVPVYMIRVHNVELIGRLRLLVRSLNG</sequence>
<organism evidence="11 12">
    <name type="scientific">Candidatus Kapaibacterium thiocyanatum</name>
    <dbReference type="NCBI Taxonomy" id="1895771"/>
    <lineage>
        <taxon>Bacteria</taxon>
        <taxon>Pseudomonadati</taxon>
        <taxon>Candidatus Kapaibacteriota</taxon>
        <taxon>Candidatus Kapaibacteriia</taxon>
        <taxon>Candidatus Kapaibacteriales</taxon>
        <taxon>Candidatus Kapaibacteriaceae</taxon>
        <taxon>Candidatus Kapaibacterium</taxon>
    </lineage>
</organism>